<dbReference type="AlphaFoldDB" id="A0A7K0G1Q3"/>
<keyword evidence="1" id="KW-0472">Membrane</keyword>
<reference evidence="2 3" key="1">
    <citation type="submission" date="2019-11" db="EMBL/GenBank/DDBJ databases">
        <title>Pedobacter petrophilus genome.</title>
        <authorList>
            <person name="Feldbauer M.J."/>
            <person name="Newman J.D."/>
        </authorList>
    </citation>
    <scope>NUCLEOTIDE SEQUENCE [LARGE SCALE GENOMIC DNA]</scope>
    <source>
        <strain evidence="2 3">LMG 29686</strain>
    </source>
</reference>
<feature type="transmembrane region" description="Helical" evidence="1">
    <location>
        <begin position="23"/>
        <end position="45"/>
    </location>
</feature>
<sequence>MNKQENKPDEITIDELIIKRKKIIGAGIGLGIVAIIAFAIIFYIAITKKNYALMGLTGGITIPFLPILIYLKQLDKEISLRNANRIS</sequence>
<dbReference type="RefSeq" id="WP_154282139.1">
    <property type="nucleotide sequence ID" value="NZ_JBHUJQ010000001.1"/>
</dbReference>
<keyword evidence="3" id="KW-1185">Reference proteome</keyword>
<name>A0A7K0G1Q3_9SPHI</name>
<feature type="transmembrane region" description="Helical" evidence="1">
    <location>
        <begin position="51"/>
        <end position="71"/>
    </location>
</feature>
<evidence type="ECO:0000313" key="3">
    <source>
        <dbReference type="Proteomes" id="UP000487757"/>
    </source>
</evidence>
<keyword evidence="1" id="KW-1133">Transmembrane helix</keyword>
<evidence type="ECO:0000313" key="2">
    <source>
        <dbReference type="EMBL" id="MRX77725.1"/>
    </source>
</evidence>
<dbReference type="EMBL" id="WKKH01000030">
    <property type="protein sequence ID" value="MRX77725.1"/>
    <property type="molecule type" value="Genomic_DNA"/>
</dbReference>
<accession>A0A7K0G1Q3</accession>
<protein>
    <recommendedName>
        <fullName evidence="4">Redox-active disulfide protein 2</fullName>
    </recommendedName>
</protein>
<dbReference type="Proteomes" id="UP000487757">
    <property type="component" value="Unassembled WGS sequence"/>
</dbReference>
<organism evidence="2 3">
    <name type="scientific">Pedobacter petrophilus</name>
    <dbReference type="NCBI Taxonomy" id="1908241"/>
    <lineage>
        <taxon>Bacteria</taxon>
        <taxon>Pseudomonadati</taxon>
        <taxon>Bacteroidota</taxon>
        <taxon>Sphingobacteriia</taxon>
        <taxon>Sphingobacteriales</taxon>
        <taxon>Sphingobacteriaceae</taxon>
        <taxon>Pedobacter</taxon>
    </lineage>
</organism>
<comment type="caution">
    <text evidence="2">The sequence shown here is derived from an EMBL/GenBank/DDBJ whole genome shotgun (WGS) entry which is preliminary data.</text>
</comment>
<keyword evidence="1" id="KW-0812">Transmembrane</keyword>
<gene>
    <name evidence="2" type="ORF">GJU39_16685</name>
</gene>
<evidence type="ECO:0008006" key="4">
    <source>
        <dbReference type="Google" id="ProtNLM"/>
    </source>
</evidence>
<proteinExistence type="predicted"/>
<evidence type="ECO:0000256" key="1">
    <source>
        <dbReference type="SAM" id="Phobius"/>
    </source>
</evidence>